<dbReference type="RefSeq" id="WP_124341317.1">
    <property type="nucleotide sequence ID" value="NZ_BHYL01000027.1"/>
</dbReference>
<evidence type="ECO:0000313" key="4">
    <source>
        <dbReference type="EMBL" id="GCD18764.1"/>
    </source>
</evidence>
<accession>A0A401UW09</accession>
<feature type="disulfide bond" evidence="1">
    <location>
        <begin position="1074"/>
        <end position="1112"/>
    </location>
</feature>
<dbReference type="InterPro" id="IPR036514">
    <property type="entry name" value="SGNH_hydro_sf"/>
</dbReference>
<dbReference type="SUPFAM" id="SSF52266">
    <property type="entry name" value="SGNH hydrolase"/>
    <property type="match status" value="1"/>
</dbReference>
<dbReference type="GO" id="GO:0004806">
    <property type="term" value="F:triacylglycerol lipase activity"/>
    <property type="evidence" value="ECO:0007669"/>
    <property type="project" value="TreeGrafter"/>
</dbReference>
<feature type="region of interest" description="Disordered" evidence="2">
    <location>
        <begin position="414"/>
        <end position="457"/>
    </location>
</feature>
<dbReference type="OrthoDB" id="5503950at2"/>
<feature type="chain" id="PRO_5019415053" evidence="3">
    <location>
        <begin position="27"/>
        <end position="1340"/>
    </location>
</feature>
<evidence type="ECO:0000256" key="1">
    <source>
        <dbReference type="PIRSR" id="PIRSR637460-2"/>
    </source>
</evidence>
<dbReference type="SUPFAM" id="SSF53955">
    <property type="entry name" value="Lysozyme-like"/>
    <property type="match status" value="1"/>
</dbReference>
<dbReference type="Gene3D" id="3.40.50.1110">
    <property type="entry name" value="SGNH hydrolase"/>
    <property type="match status" value="1"/>
</dbReference>
<feature type="region of interest" description="Disordered" evidence="2">
    <location>
        <begin position="26"/>
        <end position="54"/>
    </location>
</feature>
<dbReference type="PANTHER" id="PTHR37981">
    <property type="entry name" value="LIPASE 2"/>
    <property type="match status" value="1"/>
</dbReference>
<proteinExistence type="predicted"/>
<dbReference type="InterPro" id="IPR023346">
    <property type="entry name" value="Lysozyme-like_dom_sf"/>
</dbReference>
<feature type="signal peptide" evidence="3">
    <location>
        <begin position="1"/>
        <end position="26"/>
    </location>
</feature>
<dbReference type="EMBL" id="BHYL01000027">
    <property type="protein sequence ID" value="GCD18764.1"/>
    <property type="molecule type" value="Genomic_DNA"/>
</dbReference>
<dbReference type="Proteomes" id="UP000288246">
    <property type="component" value="Unassembled WGS sequence"/>
</dbReference>
<dbReference type="PANTHER" id="PTHR37981:SF1">
    <property type="entry name" value="SGNH HYDROLASE-TYPE ESTERASE DOMAIN-CONTAINING PROTEIN"/>
    <property type="match status" value="1"/>
</dbReference>
<evidence type="ECO:0000256" key="2">
    <source>
        <dbReference type="SAM" id="MobiDB-lite"/>
    </source>
</evidence>
<organism evidence="4 5">
    <name type="scientific">Cellulomonas algicola</name>
    <dbReference type="NCBI Taxonomy" id="2071633"/>
    <lineage>
        <taxon>Bacteria</taxon>
        <taxon>Bacillati</taxon>
        <taxon>Actinomycetota</taxon>
        <taxon>Actinomycetes</taxon>
        <taxon>Micrococcales</taxon>
        <taxon>Cellulomonadaceae</taxon>
        <taxon>Cellulomonas</taxon>
    </lineage>
</organism>
<gene>
    <name evidence="4" type="ORF">CTKZ_03260</name>
</gene>
<reference evidence="4 5" key="1">
    <citation type="submission" date="2018-11" db="EMBL/GenBank/DDBJ databases">
        <title>Draft genome sequence of Cellulomonas takizawaensis strain TKZ-21.</title>
        <authorList>
            <person name="Yamamura H."/>
            <person name="Hayashi T."/>
            <person name="Hamada M."/>
            <person name="Serisawa Y."/>
            <person name="Matsuyama K."/>
            <person name="Nakagawa Y."/>
            <person name="Otoguro M."/>
            <person name="Yanagida F."/>
            <person name="Hayakawa M."/>
        </authorList>
    </citation>
    <scope>NUCLEOTIDE SEQUENCE [LARGE SCALE GENOMIC DNA]</scope>
    <source>
        <strain evidence="4 5">TKZ-21</strain>
    </source>
</reference>
<dbReference type="GO" id="GO:0019433">
    <property type="term" value="P:triglyceride catabolic process"/>
    <property type="evidence" value="ECO:0007669"/>
    <property type="project" value="TreeGrafter"/>
</dbReference>
<feature type="compositionally biased region" description="Low complexity" evidence="2">
    <location>
        <begin position="414"/>
        <end position="425"/>
    </location>
</feature>
<keyword evidence="1" id="KW-1015">Disulfide bond</keyword>
<comment type="caution">
    <text evidence="4">The sequence shown here is derived from an EMBL/GenBank/DDBJ whole genome shotgun (WGS) entry which is preliminary data.</text>
</comment>
<protein>
    <submittedName>
        <fullName evidence="4">Uncharacterized protein</fullName>
    </submittedName>
</protein>
<dbReference type="CDD" id="cd01823">
    <property type="entry name" value="SEST_like"/>
    <property type="match status" value="1"/>
</dbReference>
<sequence>MRIGGPARTLTVLVALGALTVTGAQAAPTQPDAPPAAAAGGAPAGPSQLPPGTDQVVEAPAVDDLTTEIPIDQRDATLGDGWETSTDQAWTLSGDPAGLHVLLADASDGYAWRTVATLAQPGIETDRWIGNACLTESGDRLVVAYAPRSFTNEPELFLQGAWTAVVDLTSGTVADLPVRGSLEYFTPSCGHDEDAVLTVSGGDELAATRLVTVDAVAATVDAPVDVSGQVTSAVPTGSGVVAAVGTQVARIDGAGHVIALARTTSVPYELTTDADGGVVFLEHDGTTATARRLDAARITKPRPRTAAPALATGPLAEVGVTRTPRGQVLLTGKAKASRTLPATVRVAAVPTDAEVSVDGSVVVDVTSDHLPVRGPDGSVDVTAPLSTLETRVTSLSTGRTVAVDAVVDGVAPGTAAPDAGAAEPTGADERPLSAPPSRALDRGVTAPSAVTTAADDPYGVHDTVDVGRGCSVPRNSLLNQTVQPKPRQVEWAVNQAVKGALTVQRPANWKNLQMPAYTPQGMFPSIPLRGGGEVPSQVMLGILAQESNLWQANGYVVPGVSGSPLIGNYYGIKNGLEANDPDRFNPDFAAVDCGYGVAQVTDGMRLADTGMPGGRSWNQQRAIALDFAANVAAGLQILQEKWNQTYDAGMKINGGDPSKIENWFYAIWAYNSGFYPEADKNTQERNGAWGVGWVNNPANPSYPPTRGFFHKNPADATHPQDWPYPERVIGFAAFPPSLLESPGTFVGAFRPAWWNGENTLENSNRLGAKPPIGAFCDPADGCVYMDSYGQCVHKNSQGVMDYRCWSHKPVTWKTNCSYSCGNPFIRFVAGYAYQEDGNAYPPVCGPTGLPSNALVIDDVPAGTAPVRSGCSSPATSAGTFRFTFSSADDPTEFPSKMDLHQLGAGYGAHFWFGHTRTEAVRNGSMEFTGTWTLDRSLDQWARVLVHLPDHGAHTQEANYRVHTGVGEPKLRSVLQRTERNGWVSLGVFDIDGVPKVSLSTETEHGDTVDGQGNPVTPSKNEDIAFDAVAFVPLPQRPKDIVVALGDSYSSGEGTDDYYAESNQFGNDPRYRNACHRSPQTWSRLATMPGSSQTIGQRADALDPTMDYHLLACSGAKTNQVVTDGQYQALSQLDRGFIDESTTRVTISIGGNDTGFSKIAMFCSITPHCHYDVITDGRSPYAAGIENKIADEVGPAVTETLLAIRDRGENAKVMLMGYPKLFSGHVCLDPVSIAIDASEVDWLNRVSELLNAEMSAAVDRANDIEGTEFATFASPVEAFDGKTICGGSPAYIHSVMWDKSESDESGWDDWWKPAAKGMHPTVDGYRAYAGVATSAFAAMGG</sequence>
<evidence type="ECO:0000256" key="3">
    <source>
        <dbReference type="SAM" id="SignalP"/>
    </source>
</evidence>
<keyword evidence="5" id="KW-1185">Reference proteome</keyword>
<name>A0A401UW09_9CELL</name>
<keyword evidence="3" id="KW-0732">Signal</keyword>
<feature type="compositionally biased region" description="Low complexity" evidence="2">
    <location>
        <begin position="26"/>
        <end position="52"/>
    </location>
</feature>
<dbReference type="InterPro" id="IPR037460">
    <property type="entry name" value="SEST-like"/>
</dbReference>
<evidence type="ECO:0000313" key="5">
    <source>
        <dbReference type="Proteomes" id="UP000288246"/>
    </source>
</evidence>